<dbReference type="Proteomes" id="UP000225740">
    <property type="component" value="Unassembled WGS sequence"/>
</dbReference>
<keyword evidence="2" id="KW-1185">Reference proteome</keyword>
<evidence type="ECO:0000313" key="2">
    <source>
        <dbReference type="Proteomes" id="UP000225740"/>
    </source>
</evidence>
<evidence type="ECO:0000313" key="1">
    <source>
        <dbReference type="EMBL" id="PHQ31847.1"/>
    </source>
</evidence>
<sequence length="137" mass="15562">MFRRPRATYGDTIQIPLNATSAFLRVVHVSRHFPDVMQLELLGFGESDDEIEASSSGRQLVWTACVGFSKRGWRVVSTGTTSPGDEDLTYRIVAQELWRSDVLVRRATRIDTEQYPPMLVDGFVFLERRLQRIADGA</sequence>
<reference evidence="1 2" key="1">
    <citation type="submission" date="2017-06" db="EMBL/GenBank/DDBJ databases">
        <title>Description of Rhodopirellula bahusiensis sp. nov.</title>
        <authorList>
            <person name="Kizina J."/>
            <person name="Harder J."/>
        </authorList>
    </citation>
    <scope>NUCLEOTIDE SEQUENCE [LARGE SCALE GENOMIC DNA]</scope>
    <source>
        <strain evidence="1 2">SWK21</strain>
    </source>
</reference>
<gene>
    <name evidence="1" type="ORF">CEE69_28650</name>
</gene>
<dbReference type="OrthoDB" id="9796333at2"/>
<accession>A0A2G1VYK2</accession>
<dbReference type="GeneID" id="90611831"/>
<organism evidence="1 2">
    <name type="scientific">Rhodopirellula bahusiensis</name>
    <dbReference type="NCBI Taxonomy" id="2014065"/>
    <lineage>
        <taxon>Bacteria</taxon>
        <taxon>Pseudomonadati</taxon>
        <taxon>Planctomycetota</taxon>
        <taxon>Planctomycetia</taxon>
        <taxon>Pirellulales</taxon>
        <taxon>Pirellulaceae</taxon>
        <taxon>Rhodopirellula</taxon>
    </lineage>
</organism>
<protein>
    <submittedName>
        <fullName evidence="1">Uncharacterized protein</fullName>
    </submittedName>
</protein>
<proteinExistence type="predicted"/>
<comment type="caution">
    <text evidence="1">The sequence shown here is derived from an EMBL/GenBank/DDBJ whole genome shotgun (WGS) entry which is preliminary data.</text>
</comment>
<dbReference type="EMBL" id="NIZW01000037">
    <property type="protein sequence ID" value="PHQ31847.1"/>
    <property type="molecule type" value="Genomic_DNA"/>
</dbReference>
<dbReference type="AlphaFoldDB" id="A0A2G1VYK2"/>
<dbReference type="RefSeq" id="WP_099264008.1">
    <property type="nucleotide sequence ID" value="NZ_NIZW01000037.1"/>
</dbReference>
<name>A0A2G1VYK2_9BACT</name>